<organism evidence="1 2">
    <name type="scientific">Lepraria finkii</name>
    <dbReference type="NCBI Taxonomy" id="1340010"/>
    <lineage>
        <taxon>Eukaryota</taxon>
        <taxon>Fungi</taxon>
        <taxon>Dikarya</taxon>
        <taxon>Ascomycota</taxon>
        <taxon>Pezizomycotina</taxon>
        <taxon>Lecanoromycetes</taxon>
        <taxon>OSLEUM clade</taxon>
        <taxon>Lecanoromycetidae</taxon>
        <taxon>Lecanorales</taxon>
        <taxon>Lecanorineae</taxon>
        <taxon>Stereocaulaceae</taxon>
        <taxon>Lepraria</taxon>
    </lineage>
</organism>
<name>A0ABR4B786_9LECA</name>
<reference evidence="1 2" key="1">
    <citation type="submission" date="2024-09" db="EMBL/GenBank/DDBJ databases">
        <title>Rethinking Asexuality: The Enigmatic Case of Functional Sexual Genes in Lepraria (Stereocaulaceae).</title>
        <authorList>
            <person name="Doellman M."/>
            <person name="Sun Y."/>
            <person name="Barcenas-Pena A."/>
            <person name="Lumbsch H.T."/>
            <person name="Grewe F."/>
        </authorList>
    </citation>
    <scope>NUCLEOTIDE SEQUENCE [LARGE SCALE GENOMIC DNA]</scope>
    <source>
        <strain evidence="1 2">Grewe 0041</strain>
    </source>
</reference>
<dbReference type="EMBL" id="JBHFEH010000019">
    <property type="protein sequence ID" value="KAL2053720.1"/>
    <property type="molecule type" value="Genomic_DNA"/>
</dbReference>
<accession>A0ABR4B786</accession>
<gene>
    <name evidence="1" type="ORF">ABVK25_006024</name>
</gene>
<protein>
    <submittedName>
        <fullName evidence="1">Uncharacterized protein</fullName>
    </submittedName>
</protein>
<evidence type="ECO:0000313" key="2">
    <source>
        <dbReference type="Proteomes" id="UP001590951"/>
    </source>
</evidence>
<keyword evidence="2" id="KW-1185">Reference proteome</keyword>
<evidence type="ECO:0000313" key="1">
    <source>
        <dbReference type="EMBL" id="KAL2053720.1"/>
    </source>
</evidence>
<proteinExistence type="predicted"/>
<sequence length="133" mass="14994">MLLSRLRLTAKHLALPTPPLISKTNLTVMSTFTLPDSEPKVPVNLTSDLNKDQLLSFPAFKTWINTLQHSLSTQQNKTHTFHSSPYKLRKIDIQSVDFFSGQRIGFIKLKTEVSNDDGEKLPGSVFLRGEVWG</sequence>
<dbReference type="Proteomes" id="UP001590951">
    <property type="component" value="Unassembled WGS sequence"/>
</dbReference>
<comment type="caution">
    <text evidence="1">The sequence shown here is derived from an EMBL/GenBank/DDBJ whole genome shotgun (WGS) entry which is preliminary data.</text>
</comment>